<dbReference type="EMBL" id="BARS01011225">
    <property type="protein sequence ID" value="GAF99472.1"/>
    <property type="molecule type" value="Genomic_DNA"/>
</dbReference>
<organism evidence="3">
    <name type="scientific">marine sediment metagenome</name>
    <dbReference type="NCBI Taxonomy" id="412755"/>
    <lineage>
        <taxon>unclassified sequences</taxon>
        <taxon>metagenomes</taxon>
        <taxon>ecological metagenomes</taxon>
    </lineage>
</organism>
<name>X0UGH8_9ZZZZ</name>
<gene>
    <name evidence="3" type="ORF">S01H1_20496</name>
</gene>
<dbReference type="PANTHER" id="PTHR34700:SF4">
    <property type="entry name" value="PHAGE-LIKE ELEMENT PBSX PROTEIN XKDP"/>
    <property type="match status" value="1"/>
</dbReference>
<dbReference type="CDD" id="cd00118">
    <property type="entry name" value="LysM"/>
    <property type="match status" value="2"/>
</dbReference>
<evidence type="ECO:0000256" key="1">
    <source>
        <dbReference type="SAM" id="MobiDB-lite"/>
    </source>
</evidence>
<dbReference type="Gene3D" id="3.10.350.10">
    <property type="entry name" value="LysM domain"/>
    <property type="match status" value="3"/>
</dbReference>
<dbReference type="InterPro" id="IPR018392">
    <property type="entry name" value="LysM"/>
</dbReference>
<reference evidence="3" key="1">
    <citation type="journal article" date="2014" name="Front. Microbiol.">
        <title>High frequency of phylogenetically diverse reductive dehalogenase-homologous genes in deep subseafloor sedimentary metagenomes.</title>
        <authorList>
            <person name="Kawai M."/>
            <person name="Futagami T."/>
            <person name="Toyoda A."/>
            <person name="Takaki Y."/>
            <person name="Nishi S."/>
            <person name="Hori S."/>
            <person name="Arai W."/>
            <person name="Tsubouchi T."/>
            <person name="Morono Y."/>
            <person name="Uchiyama I."/>
            <person name="Ito T."/>
            <person name="Fujiyama A."/>
            <person name="Inagaki F."/>
            <person name="Takami H."/>
        </authorList>
    </citation>
    <scope>NUCLEOTIDE SEQUENCE</scope>
    <source>
        <strain evidence="3">Expedition CK06-06</strain>
    </source>
</reference>
<feature type="domain" description="LysM" evidence="2">
    <location>
        <begin position="147"/>
        <end position="195"/>
    </location>
</feature>
<comment type="caution">
    <text evidence="3">The sequence shown here is derived from an EMBL/GenBank/DDBJ whole genome shotgun (WGS) entry which is preliminary data.</text>
</comment>
<dbReference type="Pfam" id="PF01476">
    <property type="entry name" value="LysM"/>
    <property type="match status" value="3"/>
</dbReference>
<accession>X0UGH8</accession>
<feature type="region of interest" description="Disordered" evidence="1">
    <location>
        <begin position="258"/>
        <end position="278"/>
    </location>
</feature>
<proteinExistence type="predicted"/>
<feature type="domain" description="LysM" evidence="2">
    <location>
        <begin position="74"/>
        <end position="122"/>
    </location>
</feature>
<evidence type="ECO:0000313" key="3">
    <source>
        <dbReference type="EMBL" id="GAF99472.1"/>
    </source>
</evidence>
<dbReference type="SMART" id="SM00257">
    <property type="entry name" value="LysM"/>
    <property type="match status" value="3"/>
</dbReference>
<protein>
    <recommendedName>
        <fullName evidence="2">LysM domain-containing protein</fullName>
    </recommendedName>
</protein>
<dbReference type="PROSITE" id="PS51782">
    <property type="entry name" value="LYSM"/>
    <property type="match status" value="3"/>
</dbReference>
<feature type="non-terminal residue" evidence="3">
    <location>
        <position position="278"/>
    </location>
</feature>
<dbReference type="PANTHER" id="PTHR34700">
    <property type="entry name" value="POTASSIUM BINDING PROTEIN KBP"/>
    <property type="match status" value="1"/>
</dbReference>
<sequence>SLVSDVDNALAVVRSAPTLPAETLDSSDRTVDVETIITPITPVRPRALRADPIDIDIMDSTEPGAENFYSNVQRIYIVQHGDNGFWTVSARMYGHGRYFDVIADANPNVDSNSLRPYQRLIVPPLPQKHRRKPVEPAPVGGFIGAERTYVVQKGDAGFWGVAVKVYGHGKYYKQIAKANPGVNSETLRPGQRLLIPPKPADPSERVVGGTGITTEDLPIGYKFYVVRRGDAGFWDVAVKMYGNGRHFGLVARANPGVDSRRLQPGQKLRIPPLGEVRR</sequence>
<dbReference type="InterPro" id="IPR036779">
    <property type="entry name" value="LysM_dom_sf"/>
</dbReference>
<dbReference type="InterPro" id="IPR052196">
    <property type="entry name" value="Bact_Kbp"/>
</dbReference>
<evidence type="ECO:0000259" key="2">
    <source>
        <dbReference type="PROSITE" id="PS51782"/>
    </source>
</evidence>
<feature type="domain" description="LysM" evidence="2">
    <location>
        <begin position="222"/>
        <end position="270"/>
    </location>
</feature>
<dbReference type="AlphaFoldDB" id="X0UGH8"/>
<feature type="non-terminal residue" evidence="3">
    <location>
        <position position="1"/>
    </location>
</feature>
<dbReference type="SUPFAM" id="SSF54106">
    <property type="entry name" value="LysM domain"/>
    <property type="match status" value="1"/>
</dbReference>